<evidence type="ECO:0000313" key="2">
    <source>
        <dbReference type="Proteomes" id="UP000183859"/>
    </source>
</evidence>
<keyword evidence="2" id="KW-1185">Reference proteome</keyword>
<reference evidence="2" key="1">
    <citation type="submission" date="2016-07" db="EMBL/GenBank/DDBJ databases">
        <title>Phaeobacter portensis sp. nov., a tropodithietic acid producing bacterium isolated from a German harbor.</title>
        <authorList>
            <person name="Freese H.M."/>
            <person name="Bunk B."/>
            <person name="Breider S."/>
            <person name="Brinkhoff T."/>
        </authorList>
    </citation>
    <scope>NUCLEOTIDE SEQUENCE [LARGE SCALE GENOMIC DNA]</scope>
    <source>
        <strain evidence="2">P97</strain>
    </source>
</reference>
<protein>
    <submittedName>
        <fullName evidence="1">Uncharacterized protein</fullName>
    </submittedName>
</protein>
<gene>
    <name evidence="1" type="ORF">PhaeoP97_01569</name>
</gene>
<proteinExistence type="predicted"/>
<dbReference type="AlphaFoldDB" id="A0A1L3I4E3"/>
<evidence type="ECO:0000313" key="1">
    <source>
        <dbReference type="EMBL" id="APG46988.1"/>
    </source>
</evidence>
<organism evidence="1 2">
    <name type="scientific">Phaeobacter porticola</name>
    <dbReference type="NCBI Taxonomy" id="1844006"/>
    <lineage>
        <taxon>Bacteria</taxon>
        <taxon>Pseudomonadati</taxon>
        <taxon>Pseudomonadota</taxon>
        <taxon>Alphaproteobacteria</taxon>
        <taxon>Rhodobacterales</taxon>
        <taxon>Roseobacteraceae</taxon>
        <taxon>Phaeobacter</taxon>
    </lineage>
</organism>
<name>A0A1L3I4E3_9RHOB</name>
<dbReference type="Proteomes" id="UP000183859">
    <property type="component" value="Chromosome"/>
</dbReference>
<dbReference type="EMBL" id="CP016364">
    <property type="protein sequence ID" value="APG46988.1"/>
    <property type="molecule type" value="Genomic_DNA"/>
</dbReference>
<sequence length="51" mass="5970">MYSIDNLIVTLPIISKIFTIRYGIHYFPNTGNTGTLIMFREWGFSLELCRI</sequence>
<dbReference type="STRING" id="1844006.PhaeoP97_01569"/>
<dbReference type="KEGG" id="php:PhaeoP97_01569"/>
<accession>A0A1L3I4E3</accession>